<comment type="caution">
    <text evidence="1">The sequence shown here is derived from an EMBL/GenBank/DDBJ whole genome shotgun (WGS) entry which is preliminary data.</text>
</comment>
<evidence type="ECO:0000313" key="2">
    <source>
        <dbReference type="Proteomes" id="UP001409585"/>
    </source>
</evidence>
<evidence type="ECO:0000313" key="1">
    <source>
        <dbReference type="EMBL" id="GAA4958370.1"/>
    </source>
</evidence>
<dbReference type="EMBL" id="BAABLX010000076">
    <property type="protein sequence ID" value="GAA4958370.1"/>
    <property type="molecule type" value="Genomic_DNA"/>
</dbReference>
<name>A0AAV3U909_9ALTE</name>
<protein>
    <submittedName>
        <fullName evidence="1">Uncharacterized protein</fullName>
    </submittedName>
</protein>
<dbReference type="Proteomes" id="UP001409585">
    <property type="component" value="Unassembled WGS sequence"/>
</dbReference>
<sequence length="76" mass="9184">MNKPIFNEANFVPVPRVPEWQIYQPEKLPHSWRLMAQCTDSTFLEEPVDWLFYFDGAILVIYRHKDRMNRFNGEPI</sequence>
<reference evidence="2" key="1">
    <citation type="journal article" date="2019" name="Int. J. Syst. Evol. Microbiol.">
        <title>The Global Catalogue of Microorganisms (GCM) 10K type strain sequencing project: providing services to taxonomists for standard genome sequencing and annotation.</title>
        <authorList>
            <consortium name="The Broad Institute Genomics Platform"/>
            <consortium name="The Broad Institute Genome Sequencing Center for Infectious Disease"/>
            <person name="Wu L."/>
            <person name="Ma J."/>
        </authorList>
    </citation>
    <scope>NUCLEOTIDE SEQUENCE [LARGE SCALE GENOMIC DNA]</scope>
    <source>
        <strain evidence="2">JCM 19134</strain>
    </source>
</reference>
<dbReference type="AlphaFoldDB" id="A0AAV3U909"/>
<gene>
    <name evidence="1" type="ORF">GCM10025791_43760</name>
</gene>
<proteinExistence type="predicted"/>
<accession>A0AAV3U909</accession>
<organism evidence="1 2">
    <name type="scientific">Halioxenophilus aromaticivorans</name>
    <dbReference type="NCBI Taxonomy" id="1306992"/>
    <lineage>
        <taxon>Bacteria</taxon>
        <taxon>Pseudomonadati</taxon>
        <taxon>Pseudomonadota</taxon>
        <taxon>Gammaproteobacteria</taxon>
        <taxon>Alteromonadales</taxon>
        <taxon>Alteromonadaceae</taxon>
        <taxon>Halioxenophilus</taxon>
    </lineage>
</organism>
<keyword evidence="2" id="KW-1185">Reference proteome</keyword>